<dbReference type="HAMAP" id="MF_01400">
    <property type="entry name" value="MsrB"/>
    <property type="match status" value="1"/>
</dbReference>
<sequence>MDKLDLTDDEWRARLTPEQYHVLRQHGTERAFAGHFNLHKGDGHYVCAGCGAALFDSETKYESGSGWPSFWAALSEDVVTIHRDTSHGMIRDEVRCARCDGHLGHVFPDGPNPTGLRFCMNSVALGFEDRDADSSR</sequence>
<organism evidence="8 9">
    <name type="scientific">Sphingomonas lacunae</name>
    <dbReference type="NCBI Taxonomy" id="2698828"/>
    <lineage>
        <taxon>Bacteria</taxon>
        <taxon>Pseudomonadati</taxon>
        <taxon>Pseudomonadota</taxon>
        <taxon>Alphaproteobacteria</taxon>
        <taxon>Sphingomonadales</taxon>
        <taxon>Sphingomonadaceae</taxon>
        <taxon>Sphingomonas</taxon>
    </lineage>
</organism>
<dbReference type="PANTHER" id="PTHR10173:SF52">
    <property type="entry name" value="METHIONINE-R-SULFOXIDE REDUCTASE B1"/>
    <property type="match status" value="1"/>
</dbReference>
<evidence type="ECO:0000256" key="1">
    <source>
        <dbReference type="ARBA" id="ARBA00007174"/>
    </source>
</evidence>
<keyword evidence="4 6" id="KW-0560">Oxidoreductase</keyword>
<dbReference type="KEGG" id="slan:GV829_04960"/>
<reference evidence="8 9" key="1">
    <citation type="submission" date="2020-01" db="EMBL/GenBank/DDBJ databases">
        <title>Sphingomonas sp. strain CSW-10.</title>
        <authorList>
            <person name="Chen W.-M."/>
        </authorList>
    </citation>
    <scope>NUCLEOTIDE SEQUENCE [LARGE SCALE GENOMIC DNA]</scope>
    <source>
        <strain evidence="8 9">CSW-10</strain>
    </source>
</reference>
<feature type="domain" description="MsrB" evidence="7">
    <location>
        <begin position="8"/>
        <end position="130"/>
    </location>
</feature>
<keyword evidence="2 6" id="KW-0479">Metal-binding</keyword>
<dbReference type="EC" id="1.8.4.12" evidence="6"/>
<feature type="binding site" evidence="6">
    <location>
        <position position="96"/>
    </location>
    <ligand>
        <name>Zn(2+)</name>
        <dbReference type="ChEBI" id="CHEBI:29105"/>
    </ligand>
</feature>
<dbReference type="RefSeq" id="WP_169944435.1">
    <property type="nucleotide sequence ID" value="NZ_CP053015.1"/>
</dbReference>
<dbReference type="InterPro" id="IPR011057">
    <property type="entry name" value="Mss4-like_sf"/>
</dbReference>
<evidence type="ECO:0000259" key="7">
    <source>
        <dbReference type="PROSITE" id="PS51790"/>
    </source>
</evidence>
<keyword evidence="9" id="KW-1185">Reference proteome</keyword>
<evidence type="ECO:0000256" key="2">
    <source>
        <dbReference type="ARBA" id="ARBA00022723"/>
    </source>
</evidence>
<feature type="binding site" evidence="6">
    <location>
        <position position="99"/>
    </location>
    <ligand>
        <name>Zn(2+)</name>
        <dbReference type="ChEBI" id="CHEBI:29105"/>
    </ligand>
</feature>
<accession>A0A6M4AS25</accession>
<comment type="cofactor">
    <cofactor evidence="6">
        <name>Zn(2+)</name>
        <dbReference type="ChEBI" id="CHEBI:29105"/>
    </cofactor>
    <text evidence="6">Binds 1 zinc ion per subunit. The zinc ion is important for the structural integrity of the protein.</text>
</comment>
<dbReference type="InterPro" id="IPR002579">
    <property type="entry name" value="Met_Sox_Rdtase_MsrB_dom"/>
</dbReference>
<dbReference type="PANTHER" id="PTHR10173">
    <property type="entry name" value="METHIONINE SULFOXIDE REDUCTASE"/>
    <property type="match status" value="1"/>
</dbReference>
<evidence type="ECO:0000313" key="9">
    <source>
        <dbReference type="Proteomes" id="UP000503018"/>
    </source>
</evidence>
<feature type="binding site" evidence="6">
    <location>
        <position position="47"/>
    </location>
    <ligand>
        <name>Zn(2+)</name>
        <dbReference type="ChEBI" id="CHEBI:29105"/>
    </ligand>
</feature>
<evidence type="ECO:0000313" key="8">
    <source>
        <dbReference type="EMBL" id="QJQ31878.1"/>
    </source>
</evidence>
<name>A0A6M4AS25_9SPHN</name>
<feature type="active site" description="Nucleophile" evidence="6">
    <location>
        <position position="119"/>
    </location>
</feature>
<dbReference type="GO" id="GO:0033743">
    <property type="term" value="F:peptide-methionine (R)-S-oxide reductase activity"/>
    <property type="evidence" value="ECO:0007669"/>
    <property type="project" value="UniProtKB-UniRule"/>
</dbReference>
<protein>
    <recommendedName>
        <fullName evidence="6">Peptide methionine sulfoxide reductase MsrB</fullName>
        <ecNumber evidence="6">1.8.4.12</ecNumber>
    </recommendedName>
    <alternativeName>
        <fullName evidence="6">Peptide-methionine (R)-S-oxide reductase</fullName>
    </alternativeName>
</protein>
<comment type="catalytic activity">
    <reaction evidence="5 6">
        <text>L-methionyl-[protein] + [thioredoxin]-disulfide + H2O = L-methionyl-(R)-S-oxide-[protein] + [thioredoxin]-dithiol</text>
        <dbReference type="Rhea" id="RHEA:24164"/>
        <dbReference type="Rhea" id="RHEA-COMP:10698"/>
        <dbReference type="Rhea" id="RHEA-COMP:10700"/>
        <dbReference type="Rhea" id="RHEA-COMP:12313"/>
        <dbReference type="Rhea" id="RHEA-COMP:12314"/>
        <dbReference type="ChEBI" id="CHEBI:15377"/>
        <dbReference type="ChEBI" id="CHEBI:16044"/>
        <dbReference type="ChEBI" id="CHEBI:29950"/>
        <dbReference type="ChEBI" id="CHEBI:45764"/>
        <dbReference type="ChEBI" id="CHEBI:50058"/>
        <dbReference type="EC" id="1.8.4.12"/>
    </reaction>
</comment>
<proteinExistence type="inferred from homology"/>
<evidence type="ECO:0000256" key="6">
    <source>
        <dbReference type="HAMAP-Rule" id="MF_01400"/>
    </source>
</evidence>
<dbReference type="SUPFAM" id="SSF51316">
    <property type="entry name" value="Mss4-like"/>
    <property type="match status" value="1"/>
</dbReference>
<dbReference type="GO" id="GO:0006979">
    <property type="term" value="P:response to oxidative stress"/>
    <property type="evidence" value="ECO:0007669"/>
    <property type="project" value="InterPro"/>
</dbReference>
<evidence type="ECO:0000256" key="5">
    <source>
        <dbReference type="ARBA" id="ARBA00048488"/>
    </source>
</evidence>
<dbReference type="FunFam" id="2.170.150.20:FF:000001">
    <property type="entry name" value="Peptide methionine sulfoxide reductase MsrB"/>
    <property type="match status" value="1"/>
</dbReference>
<dbReference type="GO" id="GO:0005737">
    <property type="term" value="C:cytoplasm"/>
    <property type="evidence" value="ECO:0007669"/>
    <property type="project" value="TreeGrafter"/>
</dbReference>
<dbReference type="GO" id="GO:0008270">
    <property type="term" value="F:zinc ion binding"/>
    <property type="evidence" value="ECO:0007669"/>
    <property type="project" value="UniProtKB-UniRule"/>
</dbReference>
<dbReference type="GO" id="GO:0030091">
    <property type="term" value="P:protein repair"/>
    <property type="evidence" value="ECO:0007669"/>
    <property type="project" value="InterPro"/>
</dbReference>
<dbReference type="InterPro" id="IPR028427">
    <property type="entry name" value="Met_Sox_Rdtase_MsrB"/>
</dbReference>
<feature type="binding site" evidence="6">
    <location>
        <position position="50"/>
    </location>
    <ligand>
        <name>Zn(2+)</name>
        <dbReference type="ChEBI" id="CHEBI:29105"/>
    </ligand>
</feature>
<gene>
    <name evidence="6 8" type="primary">msrB</name>
    <name evidence="8" type="ORF">GV829_04960</name>
</gene>
<keyword evidence="3 6" id="KW-0862">Zinc</keyword>
<dbReference type="Pfam" id="PF01641">
    <property type="entry name" value="SelR"/>
    <property type="match status" value="1"/>
</dbReference>
<dbReference type="Gene3D" id="2.170.150.20">
    <property type="entry name" value="Peptide methionine sulfoxide reductase"/>
    <property type="match status" value="1"/>
</dbReference>
<evidence type="ECO:0000256" key="3">
    <source>
        <dbReference type="ARBA" id="ARBA00022833"/>
    </source>
</evidence>
<dbReference type="EMBL" id="CP053015">
    <property type="protein sequence ID" value="QJQ31878.1"/>
    <property type="molecule type" value="Genomic_DNA"/>
</dbReference>
<dbReference type="NCBIfam" id="TIGR00357">
    <property type="entry name" value="peptide-methionine (R)-S-oxide reductase MsrB"/>
    <property type="match status" value="1"/>
</dbReference>
<comment type="similarity">
    <text evidence="1 6">Belongs to the MsrB Met sulfoxide reductase family.</text>
</comment>
<dbReference type="AlphaFoldDB" id="A0A6M4AS25"/>
<evidence type="ECO:0000256" key="4">
    <source>
        <dbReference type="ARBA" id="ARBA00023002"/>
    </source>
</evidence>
<dbReference type="Proteomes" id="UP000503018">
    <property type="component" value="Chromosome"/>
</dbReference>
<dbReference type="PROSITE" id="PS51790">
    <property type="entry name" value="MSRB"/>
    <property type="match status" value="1"/>
</dbReference>